<accession>A0ABU8H4K5</accession>
<reference evidence="1 2" key="1">
    <citation type="journal article" date="2013" name="Int. J. Syst. Evol. Microbiol.">
        <title>Sphingomonas kyungheensis sp. nov., a bacterium with ginsenoside-converting activity isolated from soil of a ginseng field.</title>
        <authorList>
            <person name="Son H.M."/>
            <person name="Yang J.E."/>
            <person name="Park Y."/>
            <person name="Han C.K."/>
            <person name="Kim S.G."/>
            <person name="Kook M."/>
            <person name="Yi T.H."/>
        </authorList>
    </citation>
    <scope>NUCLEOTIDE SEQUENCE [LARGE SCALE GENOMIC DNA]</scope>
    <source>
        <strain evidence="1 2">LMG 26582</strain>
    </source>
</reference>
<proteinExistence type="predicted"/>
<evidence type="ECO:0000313" key="2">
    <source>
        <dbReference type="Proteomes" id="UP001367771"/>
    </source>
</evidence>
<protein>
    <submittedName>
        <fullName evidence="1">Glycosyltransferase</fullName>
        <ecNumber evidence="1">2.4.-.-</ecNumber>
    </submittedName>
</protein>
<sequence>MSGKLILYYNDLEFSPSDAFLTRDFGQVPFVLAEKHGLDLEYWISAMDPNPGYNRFRGKIVRQYAKALRGLPKRLDFLKNLKLYRDIAGLNGLTHLVLFPFTPVTDYVVARAAKRRRDTVKLVVKLDANAEFLRSVEADWERHGGRWNRRLRQAHYYRELLAMADVVICETTVCEDILRANFLGLQLGHKLAKTFSGVSETWLASLGVPAAPVEPRRSSIVVSGRLSIWVKYTSLIFEAGPPPPGWTIEFVGEIDETMAGTIATYRADDPHFDERYRFHGVITDKRAYYDVLMRSRALLMNSRGPEGFPNVYADAHFSGLFIVTSDIASSIDATDGGRWGIIYAREDAAALRAAFDALPRRIAAFENASDARSYRNAFIWEHSLDQPAIRRIFANGAVPLSQTRK</sequence>
<organism evidence="1 2">
    <name type="scientific">Sphingomonas kyungheensis</name>
    <dbReference type="NCBI Taxonomy" id="1069987"/>
    <lineage>
        <taxon>Bacteria</taxon>
        <taxon>Pseudomonadati</taxon>
        <taxon>Pseudomonadota</taxon>
        <taxon>Alphaproteobacteria</taxon>
        <taxon>Sphingomonadales</taxon>
        <taxon>Sphingomonadaceae</taxon>
        <taxon>Sphingomonas</taxon>
    </lineage>
</organism>
<dbReference type="EC" id="2.4.-.-" evidence="1"/>
<keyword evidence="1" id="KW-0808">Transferase</keyword>
<keyword evidence="1" id="KW-0328">Glycosyltransferase</keyword>
<dbReference type="EMBL" id="JBBBDM010000005">
    <property type="protein sequence ID" value="MEI5687895.1"/>
    <property type="molecule type" value="Genomic_DNA"/>
</dbReference>
<keyword evidence="2" id="KW-1185">Reference proteome</keyword>
<evidence type="ECO:0000313" key="1">
    <source>
        <dbReference type="EMBL" id="MEI5687895.1"/>
    </source>
</evidence>
<dbReference type="GO" id="GO:0016757">
    <property type="term" value="F:glycosyltransferase activity"/>
    <property type="evidence" value="ECO:0007669"/>
    <property type="project" value="UniProtKB-KW"/>
</dbReference>
<dbReference type="SUPFAM" id="SSF53756">
    <property type="entry name" value="UDP-Glycosyltransferase/glycogen phosphorylase"/>
    <property type="match status" value="1"/>
</dbReference>
<dbReference type="Gene3D" id="3.40.50.2000">
    <property type="entry name" value="Glycogen Phosphorylase B"/>
    <property type="match status" value="1"/>
</dbReference>
<gene>
    <name evidence="1" type="ORF">V8201_12465</name>
</gene>
<dbReference type="Proteomes" id="UP001367771">
    <property type="component" value="Unassembled WGS sequence"/>
</dbReference>
<dbReference type="Pfam" id="PF13692">
    <property type="entry name" value="Glyco_trans_1_4"/>
    <property type="match status" value="1"/>
</dbReference>
<comment type="caution">
    <text evidence="1">The sequence shown here is derived from an EMBL/GenBank/DDBJ whole genome shotgun (WGS) entry which is preliminary data.</text>
</comment>
<name>A0ABU8H4K5_9SPHN</name>